<keyword evidence="2" id="KW-1185">Reference proteome</keyword>
<dbReference type="EMBL" id="DUZY01000002">
    <property type="protein sequence ID" value="DAD27121.1"/>
    <property type="molecule type" value="Genomic_DNA"/>
</dbReference>
<proteinExistence type="predicted"/>
<dbReference type="Proteomes" id="UP000607653">
    <property type="component" value="Unassembled WGS sequence"/>
</dbReference>
<protein>
    <submittedName>
        <fullName evidence="1">Uncharacterized protein</fullName>
    </submittedName>
</protein>
<evidence type="ECO:0000313" key="1">
    <source>
        <dbReference type="EMBL" id="DAD27121.1"/>
    </source>
</evidence>
<comment type="caution">
    <text evidence="1">The sequence shown here is derived from an EMBL/GenBank/DDBJ whole genome shotgun (WGS) entry which is preliminary data.</text>
</comment>
<accession>A0A822Y667</accession>
<reference evidence="1 2" key="1">
    <citation type="journal article" date="2020" name="Mol. Biol. Evol.">
        <title>Distinct Expression and Methylation Patterns for Genes with Different Fates following a Single Whole-Genome Duplication in Flowering Plants.</title>
        <authorList>
            <person name="Shi T."/>
            <person name="Rahmani R.S."/>
            <person name="Gugger P.F."/>
            <person name="Wang M."/>
            <person name="Li H."/>
            <person name="Zhang Y."/>
            <person name="Li Z."/>
            <person name="Wang Q."/>
            <person name="Van de Peer Y."/>
            <person name="Marchal K."/>
            <person name="Chen J."/>
        </authorList>
    </citation>
    <scope>NUCLEOTIDE SEQUENCE [LARGE SCALE GENOMIC DNA]</scope>
    <source>
        <tissue evidence="1">Leaf</tissue>
    </source>
</reference>
<sequence>MHSTSVSLGKIGVYNVNKLTHRNEVQEEKQWSSSSI</sequence>
<organism evidence="1 2">
    <name type="scientific">Nelumbo nucifera</name>
    <name type="common">Sacred lotus</name>
    <dbReference type="NCBI Taxonomy" id="4432"/>
    <lineage>
        <taxon>Eukaryota</taxon>
        <taxon>Viridiplantae</taxon>
        <taxon>Streptophyta</taxon>
        <taxon>Embryophyta</taxon>
        <taxon>Tracheophyta</taxon>
        <taxon>Spermatophyta</taxon>
        <taxon>Magnoliopsida</taxon>
        <taxon>Proteales</taxon>
        <taxon>Nelumbonaceae</taxon>
        <taxon>Nelumbo</taxon>
    </lineage>
</organism>
<evidence type="ECO:0000313" key="2">
    <source>
        <dbReference type="Proteomes" id="UP000607653"/>
    </source>
</evidence>
<name>A0A822Y667_NELNU</name>
<gene>
    <name evidence="1" type="ORF">HUJ06_028589</name>
</gene>
<dbReference type="AlphaFoldDB" id="A0A822Y667"/>